<evidence type="ECO:0000256" key="9">
    <source>
        <dbReference type="SAM" id="Phobius"/>
    </source>
</evidence>
<dbReference type="InterPro" id="IPR004117">
    <property type="entry name" value="7tm6_olfct_rcpt"/>
</dbReference>
<gene>
    <name evidence="10" type="primary">OR30</name>
</gene>
<feature type="transmembrane region" description="Helical" evidence="9">
    <location>
        <begin position="32"/>
        <end position="53"/>
    </location>
</feature>
<protein>
    <submittedName>
        <fullName evidence="10">Olfactory receptor</fullName>
    </submittedName>
</protein>
<keyword evidence="7 10" id="KW-0675">Receptor</keyword>
<organism evidence="10">
    <name type="scientific">Glyphodes pyloalis</name>
    <name type="common">Lesser mulberry snout moth</name>
    <dbReference type="NCBI Taxonomy" id="1242752"/>
    <lineage>
        <taxon>Eukaryota</taxon>
        <taxon>Metazoa</taxon>
        <taxon>Ecdysozoa</taxon>
        <taxon>Arthropoda</taxon>
        <taxon>Hexapoda</taxon>
        <taxon>Insecta</taxon>
        <taxon>Pterygota</taxon>
        <taxon>Neoptera</taxon>
        <taxon>Endopterygota</taxon>
        <taxon>Lepidoptera</taxon>
        <taxon>Glossata</taxon>
        <taxon>Ditrysia</taxon>
        <taxon>Pyraloidea</taxon>
        <taxon>Crambidae</taxon>
        <taxon>Spilomelinae</taxon>
        <taxon>Glyphodes</taxon>
    </lineage>
</organism>
<keyword evidence="4" id="KW-0552">Olfaction</keyword>
<feature type="transmembrane region" description="Helical" evidence="9">
    <location>
        <begin position="74"/>
        <end position="94"/>
    </location>
</feature>
<accession>A0A6M3GVL5</accession>
<evidence type="ECO:0000256" key="5">
    <source>
        <dbReference type="ARBA" id="ARBA00022989"/>
    </source>
</evidence>
<sequence>MNRENFTFEKVFYITAIAMHINRSHPFITRNLFWIFQFLIVLTLSATSFWFLFNSVVFYDIPAKRYTEASKNGTMCIVALTITAKYAFLLYFQAHLKSLILIVDKDYQLAIDLEIEERDIVIKYAKRGTTVSKFWIVCATLTSALFPLKAFFAMFCTYLDGKLEYIPMFDMRYPNRIDVLKEVPAMFCFLFFLCILFDVYATTMYIGFDPLVPIFLLHICGQLDILSHRMLKLFSEDSNSLEINEKLKCINMKLQDLYRLVDIL</sequence>
<keyword evidence="3 9" id="KW-0812">Transmembrane</keyword>
<evidence type="ECO:0000256" key="7">
    <source>
        <dbReference type="ARBA" id="ARBA00023170"/>
    </source>
</evidence>
<dbReference type="GO" id="GO:0016020">
    <property type="term" value="C:membrane"/>
    <property type="evidence" value="ECO:0007669"/>
    <property type="project" value="UniProtKB-SubCell"/>
</dbReference>
<dbReference type="GO" id="GO:0004984">
    <property type="term" value="F:olfactory receptor activity"/>
    <property type="evidence" value="ECO:0007669"/>
    <property type="project" value="InterPro"/>
</dbReference>
<keyword evidence="8" id="KW-0807">Transducer</keyword>
<feature type="transmembrane region" description="Helical" evidence="9">
    <location>
        <begin position="134"/>
        <end position="159"/>
    </location>
</feature>
<dbReference type="GO" id="GO:0007165">
    <property type="term" value="P:signal transduction"/>
    <property type="evidence" value="ECO:0007669"/>
    <property type="project" value="UniProtKB-KW"/>
</dbReference>
<evidence type="ECO:0000313" key="10">
    <source>
        <dbReference type="EMBL" id="QIJ45808.1"/>
    </source>
</evidence>
<comment type="subcellular location">
    <subcellularLocation>
        <location evidence="1">Membrane</location>
        <topology evidence="1">Multi-pass membrane protein</topology>
    </subcellularLocation>
</comment>
<dbReference type="EMBL" id="MK821021">
    <property type="protein sequence ID" value="QIJ45808.1"/>
    <property type="molecule type" value="mRNA"/>
</dbReference>
<dbReference type="AlphaFoldDB" id="A0A6M3GVL5"/>
<evidence type="ECO:0000256" key="1">
    <source>
        <dbReference type="ARBA" id="ARBA00004141"/>
    </source>
</evidence>
<evidence type="ECO:0000256" key="6">
    <source>
        <dbReference type="ARBA" id="ARBA00023136"/>
    </source>
</evidence>
<dbReference type="GO" id="GO:0005549">
    <property type="term" value="F:odorant binding"/>
    <property type="evidence" value="ECO:0007669"/>
    <property type="project" value="InterPro"/>
</dbReference>
<proteinExistence type="evidence at transcript level"/>
<evidence type="ECO:0000256" key="8">
    <source>
        <dbReference type="ARBA" id="ARBA00023224"/>
    </source>
</evidence>
<evidence type="ECO:0000256" key="2">
    <source>
        <dbReference type="ARBA" id="ARBA00022606"/>
    </source>
</evidence>
<keyword evidence="6 9" id="KW-0472">Membrane</keyword>
<name>A0A6M3GVL5_GLYPY</name>
<keyword evidence="2" id="KW-0716">Sensory transduction</keyword>
<feature type="transmembrane region" description="Helical" evidence="9">
    <location>
        <begin position="179"/>
        <end position="200"/>
    </location>
</feature>
<evidence type="ECO:0000256" key="3">
    <source>
        <dbReference type="ARBA" id="ARBA00022692"/>
    </source>
</evidence>
<dbReference type="Pfam" id="PF02949">
    <property type="entry name" value="7tm_6"/>
    <property type="match status" value="1"/>
</dbReference>
<evidence type="ECO:0000256" key="4">
    <source>
        <dbReference type="ARBA" id="ARBA00022725"/>
    </source>
</evidence>
<reference evidence="10" key="1">
    <citation type="submission" date="2019-04" db="EMBL/GenBank/DDBJ databases">
        <authorList>
            <person name="Sheng S."/>
        </authorList>
    </citation>
    <scope>NUCLEOTIDE SEQUENCE</scope>
</reference>
<keyword evidence="5 9" id="KW-1133">Transmembrane helix</keyword>